<name>A0A0E9U9W4_ANGAN</name>
<reference evidence="2" key="2">
    <citation type="journal article" date="2015" name="Fish Shellfish Immunol.">
        <title>Early steps in the European eel (Anguilla anguilla)-Vibrio vulnificus interaction in the gills: Role of the RtxA13 toxin.</title>
        <authorList>
            <person name="Callol A."/>
            <person name="Pajuelo D."/>
            <person name="Ebbesson L."/>
            <person name="Teles M."/>
            <person name="MacKenzie S."/>
            <person name="Amaro C."/>
        </authorList>
    </citation>
    <scope>NUCLEOTIDE SEQUENCE</scope>
</reference>
<sequence>MQNSKVLMILEGEETTAPGTRSP</sequence>
<feature type="region of interest" description="Disordered" evidence="1">
    <location>
        <begin position="1"/>
        <end position="23"/>
    </location>
</feature>
<protein>
    <submittedName>
        <fullName evidence="2">Uncharacterized protein</fullName>
    </submittedName>
</protein>
<proteinExistence type="predicted"/>
<evidence type="ECO:0000256" key="1">
    <source>
        <dbReference type="SAM" id="MobiDB-lite"/>
    </source>
</evidence>
<dbReference type="AlphaFoldDB" id="A0A0E9U9W4"/>
<reference evidence="2" key="1">
    <citation type="submission" date="2014-11" db="EMBL/GenBank/DDBJ databases">
        <authorList>
            <person name="Amaro Gonzalez C."/>
        </authorList>
    </citation>
    <scope>NUCLEOTIDE SEQUENCE</scope>
</reference>
<accession>A0A0E9U9W4</accession>
<dbReference type="EMBL" id="GBXM01045946">
    <property type="protein sequence ID" value="JAH62631.1"/>
    <property type="molecule type" value="Transcribed_RNA"/>
</dbReference>
<evidence type="ECO:0000313" key="2">
    <source>
        <dbReference type="EMBL" id="JAH62631.1"/>
    </source>
</evidence>
<organism evidence="2">
    <name type="scientific">Anguilla anguilla</name>
    <name type="common">European freshwater eel</name>
    <name type="synonym">Muraena anguilla</name>
    <dbReference type="NCBI Taxonomy" id="7936"/>
    <lineage>
        <taxon>Eukaryota</taxon>
        <taxon>Metazoa</taxon>
        <taxon>Chordata</taxon>
        <taxon>Craniata</taxon>
        <taxon>Vertebrata</taxon>
        <taxon>Euteleostomi</taxon>
        <taxon>Actinopterygii</taxon>
        <taxon>Neopterygii</taxon>
        <taxon>Teleostei</taxon>
        <taxon>Anguilliformes</taxon>
        <taxon>Anguillidae</taxon>
        <taxon>Anguilla</taxon>
    </lineage>
</organism>